<sequence>MGKHNKKPNQQSHNKAVNNLSSQKTESPSQNQTITRLDPRDFSKKAYEALKSMAFEPKDDDYIDRKYHPRASGLVQGISAYISTWGLHRLSGDAKKFLGGTSEDTKYKGKVYRKFLKSLKDLTSINFDVDNEGSLIHLHLRQYTALNRLAIQLAKEWSFWAASVLGEAKEE</sequence>
<evidence type="ECO:0000313" key="2">
    <source>
        <dbReference type="EMBL" id="CUR36206.1"/>
    </source>
</evidence>
<feature type="compositionally biased region" description="Polar residues" evidence="1">
    <location>
        <begin position="8"/>
        <end position="35"/>
    </location>
</feature>
<dbReference type="STRING" id="671072.PL921490006"/>
<organism evidence="2 3">
    <name type="scientific">Planktothrix tepida PCC 9214</name>
    <dbReference type="NCBI Taxonomy" id="671072"/>
    <lineage>
        <taxon>Bacteria</taxon>
        <taxon>Bacillati</taxon>
        <taxon>Cyanobacteriota</taxon>
        <taxon>Cyanophyceae</taxon>
        <taxon>Oscillatoriophycideae</taxon>
        <taxon>Oscillatoriales</taxon>
        <taxon>Microcoleaceae</taxon>
        <taxon>Planktothrix</taxon>
    </lineage>
</organism>
<reference evidence="3" key="1">
    <citation type="submission" date="2015-10" db="EMBL/GenBank/DDBJ databases">
        <authorList>
            <person name="Regsiter A."/>
            <person name="william w."/>
        </authorList>
    </citation>
    <scope>NUCLEOTIDE SEQUENCE [LARGE SCALE GENOMIC DNA]</scope>
</reference>
<dbReference type="Proteomes" id="UP000184315">
    <property type="component" value="Unassembled WGS sequence"/>
</dbReference>
<dbReference type="RefSeq" id="WP_245824153.1">
    <property type="nucleotide sequence ID" value="NZ_LN889765.1"/>
</dbReference>
<protein>
    <recommendedName>
        <fullName evidence="4">CRISPR type III-B/RAMP module-associated protein Cmr5</fullName>
    </recommendedName>
</protein>
<accession>A0A1J1LVA5</accession>
<dbReference type="EMBL" id="CZDF01000199">
    <property type="protein sequence ID" value="CUR36206.1"/>
    <property type="molecule type" value="Genomic_DNA"/>
</dbReference>
<evidence type="ECO:0008006" key="4">
    <source>
        <dbReference type="Google" id="ProtNLM"/>
    </source>
</evidence>
<feature type="region of interest" description="Disordered" evidence="1">
    <location>
        <begin position="1"/>
        <end position="40"/>
    </location>
</feature>
<dbReference type="AlphaFoldDB" id="A0A1J1LVA5"/>
<evidence type="ECO:0000256" key="1">
    <source>
        <dbReference type="SAM" id="MobiDB-lite"/>
    </source>
</evidence>
<evidence type="ECO:0000313" key="3">
    <source>
        <dbReference type="Proteomes" id="UP000184315"/>
    </source>
</evidence>
<name>A0A1J1LVA5_9CYAN</name>
<proteinExistence type="predicted"/>
<gene>
    <name evidence="2" type="ORF">PL921490006</name>
</gene>
<keyword evidence="3" id="KW-1185">Reference proteome</keyword>